<organism evidence="2 3">
    <name type="scientific">Paenibacillus tianjinensis</name>
    <dbReference type="NCBI Taxonomy" id="2810347"/>
    <lineage>
        <taxon>Bacteria</taxon>
        <taxon>Bacillati</taxon>
        <taxon>Bacillota</taxon>
        <taxon>Bacilli</taxon>
        <taxon>Bacillales</taxon>
        <taxon>Paenibacillaceae</taxon>
        <taxon>Paenibacillus</taxon>
    </lineage>
</organism>
<proteinExistence type="predicted"/>
<dbReference type="SUPFAM" id="SSF48371">
    <property type="entry name" value="ARM repeat"/>
    <property type="match status" value="1"/>
</dbReference>
<evidence type="ECO:0000313" key="3">
    <source>
        <dbReference type="Proteomes" id="UP000663452"/>
    </source>
</evidence>
<keyword evidence="1" id="KW-0472">Membrane</keyword>
<dbReference type="InterPro" id="IPR016024">
    <property type="entry name" value="ARM-type_fold"/>
</dbReference>
<reference evidence="2 3" key="1">
    <citation type="submission" date="2021-02" db="EMBL/GenBank/DDBJ databases">
        <title>Paenibacillus tianjinensis sp. nov.</title>
        <authorList>
            <person name="Liu H."/>
        </authorList>
    </citation>
    <scope>NUCLEOTIDE SEQUENCE [LARGE SCALE GENOMIC DNA]</scope>
    <source>
        <strain evidence="2 3">TB2019</strain>
    </source>
</reference>
<feature type="transmembrane region" description="Helical" evidence="1">
    <location>
        <begin position="6"/>
        <end position="30"/>
    </location>
</feature>
<dbReference type="Proteomes" id="UP000663452">
    <property type="component" value="Chromosome"/>
</dbReference>
<evidence type="ECO:0000256" key="1">
    <source>
        <dbReference type="SAM" id="Phobius"/>
    </source>
</evidence>
<dbReference type="InterPro" id="IPR011989">
    <property type="entry name" value="ARM-like"/>
</dbReference>
<dbReference type="EMBL" id="CP070969">
    <property type="protein sequence ID" value="QSF42488.1"/>
    <property type="molecule type" value="Genomic_DNA"/>
</dbReference>
<evidence type="ECO:0000313" key="2">
    <source>
        <dbReference type="EMBL" id="QSF42488.1"/>
    </source>
</evidence>
<accession>A0ABX7L440</accession>
<sequence length="364" mass="42310">MNGRFSYLLQFIQITGLVLLIILVGLLMYLSIRKAMNNKHNARYNRRLQQLLGTDSGLQVFLETGVEPRLLNVSVNRRSPIFEALRVRLSISRTELERSRIYEYARNHFHDYYAILLKKRRWSTRVNALLELELFRMDSLREELVELLGKRKLSDTEKFLILRIFASFQMKELLPFLQDEASSLSESQLLQLLLPLQSSMQEVILTEFSAYPLRLQCAMVDALRLRNERSAPVLTLLESLLGSEEPTLRLRAINAIANFGYISPESESKLVASILQPQTDYSWNERQALARLMGSIREEHFIPILLKFLGDESYPVRQTASDSLSRYKSGEEQLQSAALHHPDRFAREMAEETLERKRYEGVFH</sequence>
<keyword evidence="3" id="KW-1185">Reference proteome</keyword>
<dbReference type="Gene3D" id="1.25.10.10">
    <property type="entry name" value="Leucine-rich Repeat Variant"/>
    <property type="match status" value="1"/>
</dbReference>
<dbReference type="Pfam" id="PF13646">
    <property type="entry name" value="HEAT_2"/>
    <property type="match status" value="1"/>
</dbReference>
<keyword evidence="1" id="KW-0812">Transmembrane</keyword>
<name>A0ABX7L440_9BACL</name>
<gene>
    <name evidence="2" type="ORF">JRJ22_14215</name>
</gene>
<protein>
    <submittedName>
        <fullName evidence="2">HEAT repeat domain-containing protein</fullName>
    </submittedName>
</protein>
<keyword evidence="1" id="KW-1133">Transmembrane helix</keyword>
<dbReference type="RefSeq" id="WP_206100186.1">
    <property type="nucleotide sequence ID" value="NZ_CP070969.1"/>
</dbReference>